<organism evidence="2 3">
    <name type="scientific">Propionigenium maris DSM 9537</name>
    <dbReference type="NCBI Taxonomy" id="1123000"/>
    <lineage>
        <taxon>Bacteria</taxon>
        <taxon>Fusobacteriati</taxon>
        <taxon>Fusobacteriota</taxon>
        <taxon>Fusobacteriia</taxon>
        <taxon>Fusobacteriales</taxon>
        <taxon>Fusobacteriaceae</taxon>
        <taxon>Propionigenium</taxon>
    </lineage>
</organism>
<sequence>MDQIVVATSKKRNINYSEILGFFSFKEYSIEEAVDTQEGQTLIIDTLSKERAIELATEYRRRYQGLPILILTDYNQIFTSGDISRIEGTGQIRIHSVTADNGDKIVELLNTLINPEYASEVFKLSIIVPLYNEEERFEHVLNFAEKLNLFLEESYRNSKIYFINDGSADSTGELAEKLVKKLSESSSYISDFGFLEVRELEKNTRKAGTYIEGLKSVHSNIIVIVDGDDSFYVEDIAKIVNILREGYYDLVAGTKDLTAENRPPVRRLLSFIKRTLTKPLLPKGIYDAQTGLKGMRGEAARYILPHLSVERELAIDLEMLYICKKLKFRAMQLPVRCIDRDGSHVDIVRDSLRYLKSIASILCKQDQALEVRE</sequence>
<dbReference type="SUPFAM" id="SSF53448">
    <property type="entry name" value="Nucleotide-diphospho-sugar transferases"/>
    <property type="match status" value="1"/>
</dbReference>
<name>A0A9W6GGJ1_9FUSO</name>
<evidence type="ECO:0000313" key="3">
    <source>
        <dbReference type="Proteomes" id="UP001144471"/>
    </source>
</evidence>
<accession>A0A9W6GGJ1</accession>
<dbReference type="Proteomes" id="UP001144471">
    <property type="component" value="Unassembled WGS sequence"/>
</dbReference>
<keyword evidence="2" id="KW-0808">Transferase</keyword>
<dbReference type="GO" id="GO:0016740">
    <property type="term" value="F:transferase activity"/>
    <property type="evidence" value="ECO:0007669"/>
    <property type="project" value="UniProtKB-KW"/>
</dbReference>
<dbReference type="Gene3D" id="3.90.550.10">
    <property type="entry name" value="Spore Coat Polysaccharide Biosynthesis Protein SpsA, Chain A"/>
    <property type="match status" value="1"/>
</dbReference>
<protein>
    <submittedName>
        <fullName evidence="2">Glycosyl transferase</fullName>
    </submittedName>
</protein>
<evidence type="ECO:0000313" key="2">
    <source>
        <dbReference type="EMBL" id="GLI54848.1"/>
    </source>
</evidence>
<dbReference type="InterPro" id="IPR001173">
    <property type="entry name" value="Glyco_trans_2-like"/>
</dbReference>
<proteinExistence type="predicted"/>
<gene>
    <name evidence="2" type="ORF">PM10SUCC1_03630</name>
</gene>
<dbReference type="InterPro" id="IPR029044">
    <property type="entry name" value="Nucleotide-diphossugar_trans"/>
</dbReference>
<keyword evidence="3" id="KW-1185">Reference proteome</keyword>
<evidence type="ECO:0000259" key="1">
    <source>
        <dbReference type="Pfam" id="PF00535"/>
    </source>
</evidence>
<dbReference type="PANTHER" id="PTHR10859">
    <property type="entry name" value="GLYCOSYL TRANSFERASE"/>
    <property type="match status" value="1"/>
</dbReference>
<dbReference type="PANTHER" id="PTHR10859:SF91">
    <property type="entry name" value="DOLICHYL-PHOSPHATE BETA-GLUCOSYLTRANSFERASE"/>
    <property type="match status" value="1"/>
</dbReference>
<dbReference type="AlphaFoldDB" id="A0A9W6GGJ1"/>
<dbReference type="Pfam" id="PF00535">
    <property type="entry name" value="Glycos_transf_2"/>
    <property type="match status" value="1"/>
</dbReference>
<feature type="domain" description="Glycosyltransferase 2-like" evidence="1">
    <location>
        <begin position="125"/>
        <end position="300"/>
    </location>
</feature>
<reference evidence="2" key="1">
    <citation type="submission" date="2022-12" db="EMBL/GenBank/DDBJ databases">
        <title>Reference genome sequencing for broad-spectrum identification of bacterial and archaeal isolates by mass spectrometry.</title>
        <authorList>
            <person name="Sekiguchi Y."/>
            <person name="Tourlousse D.M."/>
        </authorList>
    </citation>
    <scope>NUCLEOTIDE SEQUENCE</scope>
    <source>
        <strain evidence="2">10succ1</strain>
    </source>
</reference>
<comment type="caution">
    <text evidence="2">The sequence shown here is derived from an EMBL/GenBank/DDBJ whole genome shotgun (WGS) entry which is preliminary data.</text>
</comment>
<dbReference type="RefSeq" id="WP_281832921.1">
    <property type="nucleotide sequence ID" value="NZ_BSDY01000001.1"/>
</dbReference>
<dbReference type="EMBL" id="BSDY01000001">
    <property type="protein sequence ID" value="GLI54848.1"/>
    <property type="molecule type" value="Genomic_DNA"/>
</dbReference>
<dbReference type="GO" id="GO:0006487">
    <property type="term" value="P:protein N-linked glycosylation"/>
    <property type="evidence" value="ECO:0007669"/>
    <property type="project" value="TreeGrafter"/>
</dbReference>